<keyword evidence="2 5" id="KW-0812">Transmembrane</keyword>
<evidence type="ECO:0000313" key="8">
    <source>
        <dbReference type="Proteomes" id="UP000036045"/>
    </source>
</evidence>
<keyword evidence="5" id="KW-0813">Transport</keyword>
<feature type="transmembrane region" description="Helical" evidence="5">
    <location>
        <begin position="234"/>
        <end position="256"/>
    </location>
</feature>
<sequence length="269" mass="30594">MWLSISATFWRNYLVMKRAFPWSFFLGHILSAIYIIVFTYLTYFFVFKGELSSSFSAYAGTDDYLSYCILGGLLYSFSVSLLMITSRTLITELREGTLESLLLTPSTRKGYFLGYVAQGLIRIMLEFLVIIAAGSLFGLHLQGINWLHVIIVLTILILSTFSMALVLGSFMLYFRDTYITQNTLFVLMGLVCSITFPSDFLPEGVRWVSQVMPLTYGIDALRMVWIEGTPLHELLAPLLKMAALGLIYLPIGSYLMKKMEKYVLEKHFG</sequence>
<name>A0A0J1LF69_NIACI</name>
<proteinExistence type="inferred from homology"/>
<dbReference type="GO" id="GO:0043190">
    <property type="term" value="C:ATP-binding cassette (ABC) transporter complex"/>
    <property type="evidence" value="ECO:0007669"/>
    <property type="project" value="InterPro"/>
</dbReference>
<dbReference type="InterPro" id="IPR051784">
    <property type="entry name" value="Nod_factor_ABC_transporter"/>
</dbReference>
<dbReference type="GO" id="GO:0140359">
    <property type="term" value="F:ABC-type transporter activity"/>
    <property type="evidence" value="ECO:0007669"/>
    <property type="project" value="InterPro"/>
</dbReference>
<feature type="transmembrane region" description="Helical" evidence="5">
    <location>
        <begin position="119"/>
        <end position="140"/>
    </location>
</feature>
<feature type="transmembrane region" description="Helical" evidence="5">
    <location>
        <begin position="184"/>
        <end position="202"/>
    </location>
</feature>
<dbReference type="PATRIC" id="fig|1397.4.peg.3229"/>
<keyword evidence="3 5" id="KW-1133">Transmembrane helix</keyword>
<dbReference type="InterPro" id="IPR000412">
    <property type="entry name" value="ABC_2_transport"/>
</dbReference>
<keyword evidence="8" id="KW-1185">Reference proteome</keyword>
<dbReference type="InterPro" id="IPR047817">
    <property type="entry name" value="ABC2_TM_bact-type"/>
</dbReference>
<evidence type="ECO:0000313" key="7">
    <source>
        <dbReference type="EMBL" id="KLV27625.1"/>
    </source>
</evidence>
<evidence type="ECO:0000256" key="5">
    <source>
        <dbReference type="RuleBase" id="RU361157"/>
    </source>
</evidence>
<feature type="transmembrane region" description="Helical" evidence="5">
    <location>
        <begin position="146"/>
        <end position="172"/>
    </location>
</feature>
<dbReference type="AlphaFoldDB" id="A0A0J1LF69"/>
<dbReference type="Pfam" id="PF01061">
    <property type="entry name" value="ABC2_membrane"/>
    <property type="match status" value="1"/>
</dbReference>
<dbReference type="OrthoDB" id="1414986at2"/>
<evidence type="ECO:0000256" key="2">
    <source>
        <dbReference type="ARBA" id="ARBA00022692"/>
    </source>
</evidence>
<evidence type="ECO:0000256" key="4">
    <source>
        <dbReference type="ARBA" id="ARBA00023136"/>
    </source>
</evidence>
<dbReference type="InterPro" id="IPR013525">
    <property type="entry name" value="ABC2_TM"/>
</dbReference>
<dbReference type="Proteomes" id="UP000036045">
    <property type="component" value="Unassembled WGS sequence"/>
</dbReference>
<dbReference type="PIRSF" id="PIRSF006648">
    <property type="entry name" value="DrrB"/>
    <property type="match status" value="1"/>
</dbReference>
<dbReference type="PROSITE" id="PS51012">
    <property type="entry name" value="ABC_TM2"/>
    <property type="match status" value="1"/>
</dbReference>
<feature type="domain" description="ABC transmembrane type-2" evidence="6">
    <location>
        <begin position="27"/>
        <end position="259"/>
    </location>
</feature>
<reference evidence="7 8" key="1">
    <citation type="submission" date="2015-05" db="EMBL/GenBank/DDBJ databases">
        <title>Whole genome sequence and identification of bacterial endophytes from Costus igneus.</title>
        <authorList>
            <person name="Lee Y.P."/>
            <person name="Gan H.M."/>
            <person name="Eng W."/>
            <person name="Wheatley M.S."/>
            <person name="Caraballo A."/>
            <person name="Polter S."/>
            <person name="Savka M.A."/>
            <person name="Hudson A.O."/>
        </authorList>
    </citation>
    <scope>NUCLEOTIDE SEQUENCE [LARGE SCALE GENOMIC DNA]</scope>
    <source>
        <strain evidence="7 8">RIT379</strain>
    </source>
</reference>
<evidence type="ECO:0000259" key="6">
    <source>
        <dbReference type="PROSITE" id="PS51012"/>
    </source>
</evidence>
<dbReference type="EMBL" id="LDPH01000003">
    <property type="protein sequence ID" value="KLV27625.1"/>
    <property type="molecule type" value="Genomic_DNA"/>
</dbReference>
<comment type="similarity">
    <text evidence="5">Belongs to the ABC-2 integral membrane protein family.</text>
</comment>
<dbReference type="RefSeq" id="WP_047940945.1">
    <property type="nucleotide sequence ID" value="NZ_LDPH01000003.1"/>
</dbReference>
<evidence type="ECO:0000256" key="3">
    <source>
        <dbReference type="ARBA" id="ARBA00022989"/>
    </source>
</evidence>
<comment type="subcellular location">
    <subcellularLocation>
        <location evidence="5">Cell membrane</location>
        <topology evidence="5">Multi-pass membrane protein</topology>
    </subcellularLocation>
    <subcellularLocation>
        <location evidence="1">Membrane</location>
        <topology evidence="1">Multi-pass membrane protein</topology>
    </subcellularLocation>
</comment>
<accession>A0A0J1LF69</accession>
<dbReference type="PANTHER" id="PTHR43229:SF6">
    <property type="entry name" value="ABC-TYPE MULTIDRUG TRANSPORT SYSTEM, PERMEASE COMPONENT"/>
    <property type="match status" value="1"/>
</dbReference>
<evidence type="ECO:0000256" key="1">
    <source>
        <dbReference type="ARBA" id="ARBA00004141"/>
    </source>
</evidence>
<keyword evidence="5" id="KW-1003">Cell membrane</keyword>
<organism evidence="7 8">
    <name type="scientific">Niallia circulans</name>
    <name type="common">Bacillus circulans</name>
    <dbReference type="NCBI Taxonomy" id="1397"/>
    <lineage>
        <taxon>Bacteria</taxon>
        <taxon>Bacillati</taxon>
        <taxon>Bacillota</taxon>
        <taxon>Bacilli</taxon>
        <taxon>Bacillales</taxon>
        <taxon>Bacillaceae</taxon>
        <taxon>Niallia</taxon>
    </lineage>
</organism>
<feature type="transmembrane region" description="Helical" evidence="5">
    <location>
        <begin position="64"/>
        <end position="84"/>
    </location>
</feature>
<comment type="caution">
    <text evidence="7">The sequence shown here is derived from an EMBL/GenBank/DDBJ whole genome shotgun (WGS) entry which is preliminary data.</text>
</comment>
<feature type="transmembrane region" description="Helical" evidence="5">
    <location>
        <begin position="20"/>
        <end position="44"/>
    </location>
</feature>
<gene>
    <name evidence="7" type="ORF">ABW02_05605</name>
</gene>
<dbReference type="PANTHER" id="PTHR43229">
    <property type="entry name" value="NODULATION PROTEIN J"/>
    <property type="match status" value="1"/>
</dbReference>
<keyword evidence="4 5" id="KW-0472">Membrane</keyword>
<protein>
    <recommendedName>
        <fullName evidence="5">Transport permease protein</fullName>
    </recommendedName>
</protein>